<feature type="chain" id="PRO_5022083499" evidence="3">
    <location>
        <begin position="24"/>
        <end position="273"/>
    </location>
</feature>
<dbReference type="InterPro" id="IPR006665">
    <property type="entry name" value="OmpA-like"/>
</dbReference>
<dbReference type="PANTHER" id="PTHR30329:SF21">
    <property type="entry name" value="LIPOPROTEIN YIAD-RELATED"/>
    <property type="match status" value="1"/>
</dbReference>
<dbReference type="CDD" id="cd07185">
    <property type="entry name" value="OmpA_C-like"/>
    <property type="match status" value="1"/>
</dbReference>
<keyword evidence="5" id="KW-0449">Lipoprotein</keyword>
<keyword evidence="2" id="KW-0175">Coiled coil</keyword>
<dbReference type="PANTHER" id="PTHR30329">
    <property type="entry name" value="STATOR ELEMENT OF FLAGELLAR MOTOR COMPLEX"/>
    <property type="match status" value="1"/>
</dbReference>
<dbReference type="Gene3D" id="3.30.1330.60">
    <property type="entry name" value="OmpA-like domain"/>
    <property type="match status" value="1"/>
</dbReference>
<evidence type="ECO:0000256" key="2">
    <source>
        <dbReference type="SAM" id="Coils"/>
    </source>
</evidence>
<dbReference type="GO" id="GO:0016020">
    <property type="term" value="C:membrane"/>
    <property type="evidence" value="ECO:0007669"/>
    <property type="project" value="UniProtKB-UniRule"/>
</dbReference>
<proteinExistence type="predicted"/>
<dbReference type="KEGG" id="llh:I41_35430"/>
<dbReference type="PROSITE" id="PS51257">
    <property type="entry name" value="PROKAR_LIPOPROTEIN"/>
    <property type="match status" value="1"/>
</dbReference>
<gene>
    <name evidence="5" type="primary">yiaD</name>
    <name evidence="5" type="ORF">I41_35430</name>
</gene>
<dbReference type="Proteomes" id="UP000317909">
    <property type="component" value="Chromosome"/>
</dbReference>
<keyword evidence="1" id="KW-0472">Membrane</keyword>
<evidence type="ECO:0000259" key="4">
    <source>
        <dbReference type="PROSITE" id="PS51123"/>
    </source>
</evidence>
<accession>A0A517U142</accession>
<keyword evidence="3" id="KW-0732">Signal</keyword>
<keyword evidence="6" id="KW-1185">Reference proteome</keyword>
<dbReference type="InterPro" id="IPR050330">
    <property type="entry name" value="Bact_OuterMem_StrucFunc"/>
</dbReference>
<dbReference type="EMBL" id="CP036339">
    <property type="protein sequence ID" value="QDT74348.1"/>
    <property type="molecule type" value="Genomic_DNA"/>
</dbReference>
<dbReference type="SUPFAM" id="SSF103088">
    <property type="entry name" value="OmpA-like"/>
    <property type="match status" value="1"/>
</dbReference>
<feature type="coiled-coil region" evidence="2">
    <location>
        <begin position="44"/>
        <end position="85"/>
    </location>
</feature>
<dbReference type="InterPro" id="IPR036737">
    <property type="entry name" value="OmpA-like_sf"/>
</dbReference>
<protein>
    <submittedName>
        <fullName evidence="5">Putative lipoprotein YiaD</fullName>
    </submittedName>
</protein>
<evidence type="ECO:0000313" key="6">
    <source>
        <dbReference type="Proteomes" id="UP000317909"/>
    </source>
</evidence>
<sequence precursor="true">MPRIFLTIATLALLAGCGKMSLAPNQQQAQLAMQQQVTTLAQQNTEYQTRAAALDKDNQELESLLAQTRQQVQLLTDEVGATRNQLQTTTNQLLAMQTDNTQLKQMSTQLVATSKQRAGAEIRANNTLLKNLSLKQLPGVEVRQDGDVVRVEIPADRLFMPGSNYFQNGGEQLLDTVAADLRQNFPENLIGIEGHTDDGATHSQQFPTNHHLSAAQALAVYNSLAQKRTMAPNQLFVIGHGGNHPVVSNASDAGKARNRRIEFVVYPERLAAR</sequence>
<feature type="signal peptide" evidence="3">
    <location>
        <begin position="1"/>
        <end position="23"/>
    </location>
</feature>
<dbReference type="AlphaFoldDB" id="A0A517U142"/>
<reference evidence="5 6" key="1">
    <citation type="submission" date="2019-02" db="EMBL/GenBank/DDBJ databases">
        <title>Deep-cultivation of Planctomycetes and their phenomic and genomic characterization uncovers novel biology.</title>
        <authorList>
            <person name="Wiegand S."/>
            <person name="Jogler M."/>
            <person name="Boedeker C."/>
            <person name="Pinto D."/>
            <person name="Vollmers J."/>
            <person name="Rivas-Marin E."/>
            <person name="Kohn T."/>
            <person name="Peeters S.H."/>
            <person name="Heuer A."/>
            <person name="Rast P."/>
            <person name="Oberbeckmann S."/>
            <person name="Bunk B."/>
            <person name="Jeske O."/>
            <person name="Meyerdierks A."/>
            <person name="Storesund J.E."/>
            <person name="Kallscheuer N."/>
            <person name="Luecker S."/>
            <person name="Lage O.M."/>
            <person name="Pohl T."/>
            <person name="Merkel B.J."/>
            <person name="Hornburger P."/>
            <person name="Mueller R.-W."/>
            <person name="Bruemmer F."/>
            <person name="Labrenz M."/>
            <person name="Spormann A.M."/>
            <person name="Op den Camp H."/>
            <person name="Overmann J."/>
            <person name="Amann R."/>
            <person name="Jetten M.S.M."/>
            <person name="Mascher T."/>
            <person name="Medema M.H."/>
            <person name="Devos D.P."/>
            <person name="Kaster A.-K."/>
            <person name="Ovreas L."/>
            <person name="Rohde M."/>
            <person name="Galperin M.Y."/>
            <person name="Jogler C."/>
        </authorList>
    </citation>
    <scope>NUCLEOTIDE SEQUENCE [LARGE SCALE GENOMIC DNA]</scope>
    <source>
        <strain evidence="5 6">I41</strain>
    </source>
</reference>
<dbReference type="Pfam" id="PF00691">
    <property type="entry name" value="OmpA"/>
    <property type="match status" value="1"/>
</dbReference>
<evidence type="ECO:0000256" key="3">
    <source>
        <dbReference type="SAM" id="SignalP"/>
    </source>
</evidence>
<dbReference type="RefSeq" id="WP_168206964.1">
    <property type="nucleotide sequence ID" value="NZ_CP036339.1"/>
</dbReference>
<evidence type="ECO:0000256" key="1">
    <source>
        <dbReference type="PROSITE-ProRule" id="PRU00473"/>
    </source>
</evidence>
<name>A0A517U142_9BACT</name>
<dbReference type="PROSITE" id="PS51123">
    <property type="entry name" value="OMPA_2"/>
    <property type="match status" value="1"/>
</dbReference>
<evidence type="ECO:0000313" key="5">
    <source>
        <dbReference type="EMBL" id="QDT74348.1"/>
    </source>
</evidence>
<organism evidence="5 6">
    <name type="scientific">Lacipirellula limnantheis</name>
    <dbReference type="NCBI Taxonomy" id="2528024"/>
    <lineage>
        <taxon>Bacteria</taxon>
        <taxon>Pseudomonadati</taxon>
        <taxon>Planctomycetota</taxon>
        <taxon>Planctomycetia</taxon>
        <taxon>Pirellulales</taxon>
        <taxon>Lacipirellulaceae</taxon>
        <taxon>Lacipirellula</taxon>
    </lineage>
</organism>
<feature type="domain" description="OmpA-like" evidence="4">
    <location>
        <begin position="146"/>
        <end position="269"/>
    </location>
</feature>